<dbReference type="Gene3D" id="2.30.30.110">
    <property type="match status" value="1"/>
</dbReference>
<proteinExistence type="predicted"/>
<accession>A0A6N4TIU3</accession>
<dbReference type="KEGG" id="aarg:Aargi30884_15720"/>
<dbReference type="Proteomes" id="UP000464754">
    <property type="component" value="Chromosome"/>
</dbReference>
<keyword evidence="2" id="KW-1185">Reference proteome</keyword>
<organism evidence="1 2">
    <name type="scientific">Amedibacterium intestinale</name>
    <dbReference type="NCBI Taxonomy" id="2583452"/>
    <lineage>
        <taxon>Bacteria</taxon>
        <taxon>Bacillati</taxon>
        <taxon>Bacillota</taxon>
        <taxon>Erysipelotrichia</taxon>
        <taxon>Erysipelotrichales</taxon>
        <taxon>Erysipelotrichaceae</taxon>
        <taxon>Amedibacterium</taxon>
    </lineage>
</organism>
<dbReference type="AlphaFoldDB" id="A0A6N4TIU3"/>
<gene>
    <name evidence="1" type="ORF">Aargi30884_15720</name>
</gene>
<evidence type="ECO:0000313" key="1">
    <source>
        <dbReference type="EMBL" id="BBK22669.1"/>
    </source>
</evidence>
<evidence type="ECO:0000313" key="2">
    <source>
        <dbReference type="Proteomes" id="UP000464754"/>
    </source>
</evidence>
<dbReference type="EMBL" id="AP019695">
    <property type="protein sequence ID" value="BBK22669.1"/>
    <property type="molecule type" value="Genomic_DNA"/>
</dbReference>
<dbReference type="SUPFAM" id="SSF50118">
    <property type="entry name" value="Cell growth inhibitor/plasmid maintenance toxic component"/>
    <property type="match status" value="1"/>
</dbReference>
<sequence length="170" mass="19667">MEKQFDEMLHEFINLNIQGVDLENEKELTSLYISEKNYQERRNMPSNASTGVIVRVGDICYIDYGKAYQREIGYQHFGLVLSMCNDKIFVVPMTSNKKSYMQAMSEDNPNGKSHLLRFKKVGNMKNDTVLFLNDVKFINPARVIDVKGHISKNSHLFAYIKMAVMNIIMK</sequence>
<dbReference type="InterPro" id="IPR011067">
    <property type="entry name" value="Plasmid_toxin/cell-grow_inhib"/>
</dbReference>
<name>A0A6N4TIU3_9FIRM</name>
<dbReference type="RefSeq" id="WP_118318138.1">
    <property type="nucleotide sequence ID" value="NZ_AP019695.1"/>
</dbReference>
<protein>
    <submittedName>
        <fullName evidence="1">Uncharacterized protein</fullName>
    </submittedName>
</protein>
<reference evidence="2" key="1">
    <citation type="submission" date="2019-05" db="EMBL/GenBank/DDBJ databases">
        <title>Complete genome sequencing of Absiella argi strain JCM 30884.</title>
        <authorList>
            <person name="Sakamoto M."/>
            <person name="Murakami T."/>
            <person name="Mori H."/>
        </authorList>
    </citation>
    <scope>NUCLEOTIDE SEQUENCE [LARGE SCALE GENOMIC DNA]</scope>
    <source>
        <strain evidence="2">JCM 30884</strain>
    </source>
</reference>